<keyword evidence="2" id="KW-1185">Reference proteome</keyword>
<proteinExistence type="predicted"/>
<dbReference type="Proteomes" id="UP000032360">
    <property type="component" value="Unassembled WGS sequence"/>
</dbReference>
<name>A0A0D8HGD3_9ACTN</name>
<sequence>MQTFLYQWNSERKISASSASDKINKIKAVVDTAAMNEHELGSWLRANGVLAEDAAPTAKYLRVSL</sequence>
<dbReference type="RefSeq" id="WP_052606668.1">
    <property type="nucleotide sequence ID" value="NZ_JXYS01000096.1"/>
</dbReference>
<accession>A0A0D8HGD3</accession>
<reference evidence="1 2" key="1">
    <citation type="submission" date="2015-01" db="EMBL/GenBank/DDBJ databases">
        <title>Draft genome of the acidophilic iron oxidizer Acidithrix ferrooxidans strain Py-F3.</title>
        <authorList>
            <person name="Poehlein A."/>
            <person name="Eisen S."/>
            <person name="Schloemann M."/>
            <person name="Johnson B.D."/>
            <person name="Daniel R."/>
            <person name="Muehling M."/>
        </authorList>
    </citation>
    <scope>NUCLEOTIDE SEQUENCE [LARGE SCALE GENOMIC DNA]</scope>
    <source>
        <strain evidence="1 2">Py-F3</strain>
    </source>
</reference>
<organism evidence="1 2">
    <name type="scientific">Acidithrix ferrooxidans</name>
    <dbReference type="NCBI Taxonomy" id="1280514"/>
    <lineage>
        <taxon>Bacteria</taxon>
        <taxon>Bacillati</taxon>
        <taxon>Actinomycetota</taxon>
        <taxon>Acidimicrobiia</taxon>
        <taxon>Acidimicrobiales</taxon>
        <taxon>Acidimicrobiaceae</taxon>
        <taxon>Acidithrix</taxon>
    </lineage>
</organism>
<comment type="caution">
    <text evidence="1">The sequence shown here is derived from an EMBL/GenBank/DDBJ whole genome shotgun (WGS) entry which is preliminary data.</text>
</comment>
<dbReference type="AlphaFoldDB" id="A0A0D8HGD3"/>
<dbReference type="EMBL" id="JXYS01000096">
    <property type="protein sequence ID" value="KJF16146.1"/>
    <property type="molecule type" value="Genomic_DNA"/>
</dbReference>
<dbReference type="OrthoDB" id="9813126at2"/>
<gene>
    <name evidence="1" type="ORF">AXFE_29940</name>
</gene>
<evidence type="ECO:0000313" key="1">
    <source>
        <dbReference type="EMBL" id="KJF16146.1"/>
    </source>
</evidence>
<protein>
    <submittedName>
        <fullName evidence="1">Uncharacterized protein</fullName>
    </submittedName>
</protein>
<evidence type="ECO:0000313" key="2">
    <source>
        <dbReference type="Proteomes" id="UP000032360"/>
    </source>
</evidence>